<dbReference type="GO" id="GO:0004843">
    <property type="term" value="F:cysteine-type deubiquitinase activity"/>
    <property type="evidence" value="ECO:0007669"/>
    <property type="project" value="UniProtKB-EC"/>
</dbReference>
<dbReference type="STRING" id="645134.A0A0L0HM51"/>
<dbReference type="PANTHER" id="PTHR14159:SF0">
    <property type="entry name" value="ATAXIN-3-RELATED"/>
    <property type="match status" value="1"/>
</dbReference>
<dbReference type="PROSITE" id="PS50957">
    <property type="entry name" value="JOSEPHIN"/>
    <property type="match status" value="1"/>
</dbReference>
<dbReference type="PANTHER" id="PTHR14159">
    <property type="entry name" value="ATAXIN-3-RELATED"/>
    <property type="match status" value="1"/>
</dbReference>
<feature type="compositionally biased region" description="Polar residues" evidence="13">
    <location>
        <begin position="202"/>
        <end position="212"/>
    </location>
</feature>
<dbReference type="Pfam" id="PF02809">
    <property type="entry name" value="UIM"/>
    <property type="match status" value="3"/>
</dbReference>
<evidence type="ECO:0000256" key="11">
    <source>
        <dbReference type="PIRSR" id="PIRSR633865-1"/>
    </source>
</evidence>
<dbReference type="GO" id="GO:0016579">
    <property type="term" value="P:protein deubiquitination"/>
    <property type="evidence" value="ECO:0007669"/>
    <property type="project" value="InterPro"/>
</dbReference>
<evidence type="ECO:0000256" key="5">
    <source>
        <dbReference type="ARBA" id="ARBA00022786"/>
    </source>
</evidence>
<evidence type="ECO:0000259" key="14">
    <source>
        <dbReference type="PROSITE" id="PS50957"/>
    </source>
</evidence>
<reference evidence="15 16" key="1">
    <citation type="submission" date="2009-08" db="EMBL/GenBank/DDBJ databases">
        <title>The Genome Sequence of Spizellomyces punctatus strain DAOM BR117.</title>
        <authorList>
            <consortium name="The Broad Institute Genome Sequencing Platform"/>
            <person name="Russ C."/>
            <person name="Cuomo C."/>
            <person name="Shea T."/>
            <person name="Young S.K."/>
            <person name="Zeng Q."/>
            <person name="Koehrsen M."/>
            <person name="Haas B."/>
            <person name="Borodovsky M."/>
            <person name="Guigo R."/>
            <person name="Alvarado L."/>
            <person name="Berlin A."/>
            <person name="Bochicchio J."/>
            <person name="Borenstein D."/>
            <person name="Chapman S."/>
            <person name="Chen Z."/>
            <person name="Engels R."/>
            <person name="Freedman E."/>
            <person name="Gellesch M."/>
            <person name="Goldberg J."/>
            <person name="Griggs A."/>
            <person name="Gujja S."/>
            <person name="Heiman D."/>
            <person name="Hepburn T."/>
            <person name="Howarth C."/>
            <person name="Jen D."/>
            <person name="Larson L."/>
            <person name="Lewis B."/>
            <person name="Mehta T."/>
            <person name="Park D."/>
            <person name="Pearson M."/>
            <person name="Roberts A."/>
            <person name="Saif S."/>
            <person name="Shenoy N."/>
            <person name="Sisk P."/>
            <person name="Stolte C."/>
            <person name="Sykes S."/>
            <person name="Thomson T."/>
            <person name="Walk T."/>
            <person name="White J."/>
            <person name="Yandava C."/>
            <person name="Burger G."/>
            <person name="Gray M.W."/>
            <person name="Holland P.W.H."/>
            <person name="King N."/>
            <person name="Lang F.B.F."/>
            <person name="Roger A.J."/>
            <person name="Ruiz-Trillo I."/>
            <person name="Lander E."/>
            <person name="Nusbaum C."/>
        </authorList>
    </citation>
    <scope>NUCLEOTIDE SEQUENCE [LARGE SCALE GENOMIC DNA]</scope>
    <source>
        <strain evidence="15 16">DAOM BR117</strain>
    </source>
</reference>
<dbReference type="RefSeq" id="XP_016610206.1">
    <property type="nucleotide sequence ID" value="XM_016750941.1"/>
</dbReference>
<name>A0A0L0HM51_SPIPD</name>
<evidence type="ECO:0000256" key="7">
    <source>
        <dbReference type="ARBA" id="ARBA00022807"/>
    </source>
</evidence>
<dbReference type="GO" id="GO:0006508">
    <property type="term" value="P:proteolysis"/>
    <property type="evidence" value="ECO:0007669"/>
    <property type="project" value="UniProtKB-KW"/>
</dbReference>
<evidence type="ECO:0000256" key="13">
    <source>
        <dbReference type="SAM" id="MobiDB-lite"/>
    </source>
</evidence>
<sequence length="326" mass="35354">MTFQPFTKQEGQLCAQHALNALLQGSYFTAVDLADLARQLDAQELTAMAEGNVGGVESEEYQRFLKEGSANYDDSGFFSVQVISNALRVWNLDITAIGSQQATAARTDPTNENAFICNLQEHWFTLRRFGGSPKRWYNLNSVFDGPEYVSETYLGLLLAQLENEGYSIFVVNGPIPQSEADLYAASDPVPAPSQIPKGNTKGGRSQPESSLQVTGTGVGSSAGGDDDLARAIAMSLGEEVGPMDGPTHIPTGNPEDEDLKRALEQSLLEGGVDSKTLKRAIDESLKEDEERLMNEALQASLQESAAASESLDPENIRRKRLERFGG</sequence>
<feature type="compositionally biased region" description="Basic residues" evidence="13">
    <location>
        <begin position="317"/>
        <end position="326"/>
    </location>
</feature>
<evidence type="ECO:0000313" key="15">
    <source>
        <dbReference type="EMBL" id="KND02167.1"/>
    </source>
</evidence>
<dbReference type="PRINTS" id="PR01233">
    <property type="entry name" value="JOSEPHIN"/>
</dbReference>
<dbReference type="AlphaFoldDB" id="A0A0L0HM51"/>
<evidence type="ECO:0000256" key="12">
    <source>
        <dbReference type="PROSITE-ProRule" id="PRU00331"/>
    </source>
</evidence>
<dbReference type="Gene3D" id="3.90.70.40">
    <property type="match status" value="1"/>
</dbReference>
<feature type="region of interest" description="Disordered" evidence="13">
    <location>
        <begin position="300"/>
        <end position="326"/>
    </location>
</feature>
<feature type="compositionally biased region" description="Low complexity" evidence="13">
    <location>
        <begin position="300"/>
        <end position="310"/>
    </location>
</feature>
<feature type="active site" description="Proton acceptor" evidence="11">
    <location>
        <position position="122"/>
    </location>
</feature>
<dbReference type="Pfam" id="PF02099">
    <property type="entry name" value="Josephin"/>
    <property type="match status" value="1"/>
</dbReference>
<comment type="subcellular location">
    <subcellularLocation>
        <location evidence="2">Nucleus</location>
    </subcellularLocation>
</comment>
<dbReference type="EC" id="3.4.19.12" evidence="3"/>
<keyword evidence="9" id="KW-0804">Transcription</keyword>
<keyword evidence="10" id="KW-0539">Nucleus</keyword>
<proteinExistence type="predicted"/>
<feature type="domain" description="Josephin" evidence="14">
    <location>
        <begin position="1"/>
        <end position="186"/>
    </location>
</feature>
<evidence type="ECO:0000256" key="1">
    <source>
        <dbReference type="ARBA" id="ARBA00000707"/>
    </source>
</evidence>
<feature type="active site" description="Nucleophile" evidence="11">
    <location>
        <position position="14"/>
    </location>
</feature>
<dbReference type="SMART" id="SM00726">
    <property type="entry name" value="UIM"/>
    <property type="match status" value="2"/>
</dbReference>
<protein>
    <recommendedName>
        <fullName evidence="3">ubiquitinyl hydrolase 1</fullName>
        <ecNumber evidence="3">3.4.19.12</ecNumber>
    </recommendedName>
</protein>
<keyword evidence="16" id="KW-1185">Reference proteome</keyword>
<dbReference type="eggNOG" id="KOG2935">
    <property type="taxonomic scope" value="Eukaryota"/>
</dbReference>
<dbReference type="GeneID" id="27686229"/>
<keyword evidence="5" id="KW-0833">Ubl conjugation pathway</keyword>
<dbReference type="VEuPathDB" id="FungiDB:SPPG_02659"/>
<dbReference type="EMBL" id="KQ257453">
    <property type="protein sequence ID" value="KND02167.1"/>
    <property type="molecule type" value="Genomic_DNA"/>
</dbReference>
<dbReference type="Proteomes" id="UP000053201">
    <property type="component" value="Unassembled WGS sequence"/>
</dbReference>
<dbReference type="Gene3D" id="1.10.287.10">
    <property type="entry name" value="S15/NS1, RNA-binding"/>
    <property type="match status" value="1"/>
</dbReference>
<feature type="active site" evidence="12">
    <location>
        <position position="14"/>
    </location>
</feature>
<gene>
    <name evidence="15" type="ORF">SPPG_02659</name>
</gene>
<evidence type="ECO:0000256" key="8">
    <source>
        <dbReference type="ARBA" id="ARBA00023015"/>
    </source>
</evidence>
<feature type="active site" evidence="11 12">
    <location>
        <position position="140"/>
    </location>
</feature>
<accession>A0A0L0HM51</accession>
<dbReference type="SMART" id="SM01246">
    <property type="entry name" value="Josephin"/>
    <property type="match status" value="1"/>
</dbReference>
<evidence type="ECO:0000256" key="3">
    <source>
        <dbReference type="ARBA" id="ARBA00012759"/>
    </source>
</evidence>
<evidence type="ECO:0000313" key="16">
    <source>
        <dbReference type="Proteomes" id="UP000053201"/>
    </source>
</evidence>
<evidence type="ECO:0000256" key="10">
    <source>
        <dbReference type="ARBA" id="ARBA00023242"/>
    </source>
</evidence>
<evidence type="ECO:0000256" key="2">
    <source>
        <dbReference type="ARBA" id="ARBA00004123"/>
    </source>
</evidence>
<dbReference type="GO" id="GO:0005634">
    <property type="term" value="C:nucleus"/>
    <property type="evidence" value="ECO:0007669"/>
    <property type="project" value="UniProtKB-SubCell"/>
</dbReference>
<evidence type="ECO:0000256" key="9">
    <source>
        <dbReference type="ARBA" id="ARBA00023163"/>
    </source>
</evidence>
<evidence type="ECO:0000256" key="6">
    <source>
        <dbReference type="ARBA" id="ARBA00022801"/>
    </source>
</evidence>
<evidence type="ECO:0000256" key="4">
    <source>
        <dbReference type="ARBA" id="ARBA00022670"/>
    </source>
</evidence>
<feature type="region of interest" description="Disordered" evidence="13">
    <location>
        <begin position="185"/>
        <end position="226"/>
    </location>
</feature>
<dbReference type="OrthoDB" id="10063692at2759"/>
<dbReference type="InterPro" id="IPR006155">
    <property type="entry name" value="Josephin"/>
</dbReference>
<keyword evidence="7" id="KW-0788">Thiol protease</keyword>
<organism evidence="15 16">
    <name type="scientific">Spizellomyces punctatus (strain DAOM BR117)</name>
    <dbReference type="NCBI Taxonomy" id="645134"/>
    <lineage>
        <taxon>Eukaryota</taxon>
        <taxon>Fungi</taxon>
        <taxon>Fungi incertae sedis</taxon>
        <taxon>Chytridiomycota</taxon>
        <taxon>Chytridiomycota incertae sedis</taxon>
        <taxon>Chytridiomycetes</taxon>
        <taxon>Spizellomycetales</taxon>
        <taxon>Spizellomycetaceae</taxon>
        <taxon>Spizellomyces</taxon>
    </lineage>
</organism>
<dbReference type="InterPro" id="IPR003903">
    <property type="entry name" value="UIM_dom"/>
</dbReference>
<keyword evidence="4" id="KW-0645">Protease</keyword>
<keyword evidence="8" id="KW-0805">Transcription regulation</keyword>
<keyword evidence="6 12" id="KW-0378">Hydrolase</keyword>
<feature type="active site" evidence="12">
    <location>
        <position position="122"/>
    </location>
</feature>
<comment type="catalytic activity">
    <reaction evidence="1">
        <text>Thiol-dependent hydrolysis of ester, thioester, amide, peptide and isopeptide bonds formed by the C-terminal Gly of ubiquitin (a 76-residue protein attached to proteins as an intracellular targeting signal).</text>
        <dbReference type="EC" id="3.4.19.12"/>
    </reaction>
</comment>
<dbReference type="InterPro" id="IPR033865">
    <property type="entry name" value="Ataxin-3"/>
</dbReference>
<dbReference type="InParanoid" id="A0A0L0HM51"/>